<protein>
    <submittedName>
        <fullName evidence="1">Uncharacterized protein</fullName>
    </submittedName>
</protein>
<name>A0A6A6VBU8_9PLEO</name>
<dbReference type="Proteomes" id="UP000799440">
    <property type="component" value="Unassembled WGS sequence"/>
</dbReference>
<proteinExistence type="predicted"/>
<keyword evidence="2" id="KW-1185">Reference proteome</keyword>
<sequence>MFLNHKSSEFQQRCVRFGWLGGNCAGCTVVDVSFAEGAYRLREDASAIGDRSAGMEVNGTRYPVYDRIYLTVSTL</sequence>
<gene>
    <name evidence="1" type="ORF">M011DRAFT_468077</name>
</gene>
<evidence type="ECO:0000313" key="2">
    <source>
        <dbReference type="Proteomes" id="UP000799440"/>
    </source>
</evidence>
<evidence type="ECO:0000313" key="1">
    <source>
        <dbReference type="EMBL" id="KAF2747189.1"/>
    </source>
</evidence>
<accession>A0A6A6VBU8</accession>
<reference evidence="1" key="1">
    <citation type="journal article" date="2020" name="Stud. Mycol.">
        <title>101 Dothideomycetes genomes: a test case for predicting lifestyles and emergence of pathogens.</title>
        <authorList>
            <person name="Haridas S."/>
            <person name="Albert R."/>
            <person name="Binder M."/>
            <person name="Bloem J."/>
            <person name="Labutti K."/>
            <person name="Salamov A."/>
            <person name="Andreopoulos B."/>
            <person name="Baker S."/>
            <person name="Barry K."/>
            <person name="Bills G."/>
            <person name="Bluhm B."/>
            <person name="Cannon C."/>
            <person name="Castanera R."/>
            <person name="Culley D."/>
            <person name="Daum C."/>
            <person name="Ezra D."/>
            <person name="Gonzalez J."/>
            <person name="Henrissat B."/>
            <person name="Kuo A."/>
            <person name="Liang C."/>
            <person name="Lipzen A."/>
            <person name="Lutzoni F."/>
            <person name="Magnuson J."/>
            <person name="Mondo S."/>
            <person name="Nolan M."/>
            <person name="Ohm R."/>
            <person name="Pangilinan J."/>
            <person name="Park H.-J."/>
            <person name="Ramirez L."/>
            <person name="Alfaro M."/>
            <person name="Sun H."/>
            <person name="Tritt A."/>
            <person name="Yoshinaga Y."/>
            <person name="Zwiers L.-H."/>
            <person name="Turgeon B."/>
            <person name="Goodwin S."/>
            <person name="Spatafora J."/>
            <person name="Crous P."/>
            <person name="Grigoriev I."/>
        </authorList>
    </citation>
    <scope>NUCLEOTIDE SEQUENCE</scope>
    <source>
        <strain evidence="1">CBS 119925</strain>
    </source>
</reference>
<dbReference type="EMBL" id="MU006574">
    <property type="protein sequence ID" value="KAF2747189.1"/>
    <property type="molecule type" value="Genomic_DNA"/>
</dbReference>
<dbReference type="AlphaFoldDB" id="A0A6A6VBU8"/>
<organism evidence="1 2">
    <name type="scientific">Sporormia fimetaria CBS 119925</name>
    <dbReference type="NCBI Taxonomy" id="1340428"/>
    <lineage>
        <taxon>Eukaryota</taxon>
        <taxon>Fungi</taxon>
        <taxon>Dikarya</taxon>
        <taxon>Ascomycota</taxon>
        <taxon>Pezizomycotina</taxon>
        <taxon>Dothideomycetes</taxon>
        <taxon>Pleosporomycetidae</taxon>
        <taxon>Pleosporales</taxon>
        <taxon>Sporormiaceae</taxon>
        <taxon>Sporormia</taxon>
    </lineage>
</organism>